<dbReference type="RefSeq" id="WP_146173722.1">
    <property type="nucleotide sequence ID" value="NZ_PYAX01000002.1"/>
</dbReference>
<keyword evidence="2" id="KW-1185">Reference proteome</keyword>
<evidence type="ECO:0000313" key="2">
    <source>
        <dbReference type="Proteomes" id="UP000241118"/>
    </source>
</evidence>
<dbReference type="EMBL" id="PYAX01000002">
    <property type="protein sequence ID" value="PSL57024.1"/>
    <property type="molecule type" value="Genomic_DNA"/>
</dbReference>
<comment type="caution">
    <text evidence="1">The sequence shown here is derived from an EMBL/GenBank/DDBJ whole genome shotgun (WGS) entry which is preliminary data.</text>
</comment>
<dbReference type="AlphaFoldDB" id="A0A2P8IEZ2"/>
<dbReference type="OrthoDB" id="3213425at2"/>
<evidence type="ECO:0000313" key="1">
    <source>
        <dbReference type="EMBL" id="PSL57024.1"/>
    </source>
</evidence>
<reference evidence="1 2" key="1">
    <citation type="submission" date="2018-03" db="EMBL/GenBank/DDBJ databases">
        <title>Genomic Encyclopedia of Type Strains, Phase III (KMG-III): the genomes of soil and plant-associated and newly described type strains.</title>
        <authorList>
            <person name="Whitman W."/>
        </authorList>
    </citation>
    <scope>NUCLEOTIDE SEQUENCE [LARGE SCALE GENOMIC DNA]</scope>
    <source>
        <strain evidence="1 2">CGMCC 4.7097</strain>
    </source>
</reference>
<dbReference type="SUPFAM" id="SSF48452">
    <property type="entry name" value="TPR-like"/>
    <property type="match status" value="1"/>
</dbReference>
<dbReference type="Gene3D" id="1.25.40.10">
    <property type="entry name" value="Tetratricopeptide repeat domain"/>
    <property type="match status" value="1"/>
</dbReference>
<gene>
    <name evidence="1" type="ORF">B0I31_1021</name>
</gene>
<organism evidence="1 2">
    <name type="scientific">Saccharothrix carnea</name>
    <dbReference type="NCBI Taxonomy" id="1280637"/>
    <lineage>
        <taxon>Bacteria</taxon>
        <taxon>Bacillati</taxon>
        <taxon>Actinomycetota</taxon>
        <taxon>Actinomycetes</taxon>
        <taxon>Pseudonocardiales</taxon>
        <taxon>Pseudonocardiaceae</taxon>
        <taxon>Saccharothrix</taxon>
    </lineage>
</organism>
<sequence length="341" mass="35844">MLRPRPDGHVVAGCPAHDRLREVLGRAGAADVLAVESCVGRLRALDQRHGGGRCVDEVVGRLPAALALLDLSVTARIGDSLRTAVADLHNLAGWACFDTGRTAEALRHFRTALTVAGGDEALVSNIHYRLGRVHLHHDAPRSAMAEFQSAERAARASGSALALAVVVANQAWAHAKLGSAGHAVTLMDEAADHCARARGEPVAPWAAFFTDVELAAIGGTVHAELARTDSAETGRAVLLLTRAVDGFGPDRARSRTSSLISLAVCHLLAGRVDTGTRLGEHAVDLCQTLVSARTTERLGPLQDAARGQPAHRGARALAVRIHRLRVVGAVPGWPAANVADW</sequence>
<dbReference type="Proteomes" id="UP000241118">
    <property type="component" value="Unassembled WGS sequence"/>
</dbReference>
<evidence type="ECO:0008006" key="3">
    <source>
        <dbReference type="Google" id="ProtNLM"/>
    </source>
</evidence>
<name>A0A2P8IEZ2_SACCR</name>
<dbReference type="InterPro" id="IPR011990">
    <property type="entry name" value="TPR-like_helical_dom_sf"/>
</dbReference>
<accession>A0A2P8IEZ2</accession>
<protein>
    <recommendedName>
        <fullName evidence="3">Tetratricopeptide repeat protein</fullName>
    </recommendedName>
</protein>
<proteinExistence type="predicted"/>